<reference evidence="13" key="1">
    <citation type="submission" date="2023-01" db="EMBL/GenBank/DDBJ databases">
        <title>Genome assembly of the deep-sea coral Lophelia pertusa.</title>
        <authorList>
            <person name="Herrera S."/>
            <person name="Cordes E."/>
        </authorList>
    </citation>
    <scope>NUCLEOTIDE SEQUENCE</scope>
    <source>
        <strain evidence="13">USNM1676648</strain>
        <tissue evidence="13">Polyp</tissue>
    </source>
</reference>
<dbReference type="CDD" id="cd05339">
    <property type="entry name" value="17beta-HSDXI-like_SDR_c"/>
    <property type="match status" value="1"/>
</dbReference>
<protein>
    <recommendedName>
        <fullName evidence="10">Short-chain dehydrogenase/reductase 3</fullName>
    </recommendedName>
    <alternativeName>
        <fullName evidence="11">Retinal short-chain dehydrogenase/reductase 1</fullName>
    </alternativeName>
</protein>
<name>A0A9X0CCU8_9CNID</name>
<evidence type="ECO:0000256" key="8">
    <source>
        <dbReference type="ARBA" id="ARBA00023136"/>
    </source>
</evidence>
<evidence type="ECO:0000256" key="4">
    <source>
        <dbReference type="ARBA" id="ARBA00022857"/>
    </source>
</evidence>
<keyword evidence="14" id="KW-1185">Reference proteome</keyword>
<comment type="subcellular location">
    <subcellularLocation>
        <location evidence="1">Membrane</location>
        <topology evidence="1">Multi-pass membrane protein</topology>
    </subcellularLocation>
</comment>
<evidence type="ECO:0000256" key="3">
    <source>
        <dbReference type="ARBA" id="ARBA00022692"/>
    </source>
</evidence>
<dbReference type="Gene3D" id="3.40.50.720">
    <property type="entry name" value="NAD(P)-binding Rossmann-like Domain"/>
    <property type="match status" value="1"/>
</dbReference>
<evidence type="ECO:0000256" key="12">
    <source>
        <dbReference type="RuleBase" id="RU000363"/>
    </source>
</evidence>
<evidence type="ECO:0000256" key="10">
    <source>
        <dbReference type="ARBA" id="ARBA00068717"/>
    </source>
</evidence>
<dbReference type="AlphaFoldDB" id="A0A9X0CCU8"/>
<dbReference type="PANTHER" id="PTHR24322">
    <property type="entry name" value="PKSB"/>
    <property type="match status" value="1"/>
</dbReference>
<evidence type="ECO:0000256" key="2">
    <source>
        <dbReference type="ARBA" id="ARBA00006484"/>
    </source>
</evidence>
<evidence type="ECO:0000256" key="6">
    <source>
        <dbReference type="ARBA" id="ARBA00023002"/>
    </source>
</evidence>
<dbReference type="InterPro" id="IPR036291">
    <property type="entry name" value="NAD(P)-bd_dom_sf"/>
</dbReference>
<dbReference type="GO" id="GO:0016020">
    <property type="term" value="C:membrane"/>
    <property type="evidence" value="ECO:0007669"/>
    <property type="project" value="UniProtKB-SubCell"/>
</dbReference>
<evidence type="ECO:0000256" key="11">
    <source>
        <dbReference type="ARBA" id="ARBA00082544"/>
    </source>
</evidence>
<organism evidence="13 14">
    <name type="scientific">Desmophyllum pertusum</name>
    <dbReference type="NCBI Taxonomy" id="174260"/>
    <lineage>
        <taxon>Eukaryota</taxon>
        <taxon>Metazoa</taxon>
        <taxon>Cnidaria</taxon>
        <taxon>Anthozoa</taxon>
        <taxon>Hexacorallia</taxon>
        <taxon>Scleractinia</taxon>
        <taxon>Caryophylliina</taxon>
        <taxon>Caryophylliidae</taxon>
        <taxon>Desmophyllum</taxon>
    </lineage>
</organism>
<keyword evidence="8" id="KW-0472">Membrane</keyword>
<comment type="similarity">
    <text evidence="2 12">Belongs to the short-chain dehydrogenases/reductases (SDR) family.</text>
</comment>
<evidence type="ECO:0000256" key="9">
    <source>
        <dbReference type="ARBA" id="ARBA00059620"/>
    </source>
</evidence>
<dbReference type="EMBL" id="MU827807">
    <property type="protein sequence ID" value="KAJ7325642.1"/>
    <property type="molecule type" value="Genomic_DNA"/>
</dbReference>
<dbReference type="FunFam" id="3.40.50.720:FF:000131">
    <property type="entry name" value="Short-chain dehydrogenase/reductase 3"/>
    <property type="match status" value="1"/>
</dbReference>
<evidence type="ECO:0000256" key="1">
    <source>
        <dbReference type="ARBA" id="ARBA00004141"/>
    </source>
</evidence>
<evidence type="ECO:0000313" key="13">
    <source>
        <dbReference type="EMBL" id="KAJ7325642.1"/>
    </source>
</evidence>
<dbReference type="OrthoDB" id="10253736at2759"/>
<dbReference type="Proteomes" id="UP001163046">
    <property type="component" value="Unassembled WGS sequence"/>
</dbReference>
<keyword evidence="3" id="KW-0812">Transmembrane</keyword>
<keyword evidence="6" id="KW-0560">Oxidoreductase</keyword>
<sequence length="214" mass="23687">MALKFAKLGATVICVDINQTANDGTVEEIRSRGFQARGYKCDCSSREDIYRVADLVKNEVGEVTILINNAGIVSGKKFMETEDWMIQKTMEVNTMAHFWTTKAFLPSMLERNHGHVVTIASSAGLFGVSGLCDYCASKFGAVGFDESLMIELGVLKKTGVHTTVVCPYFINTGMFDGVKTRFPLFLPILDPDWATDKIVNAVLRNQTILYLPKI</sequence>
<dbReference type="InterPro" id="IPR002347">
    <property type="entry name" value="SDR_fam"/>
</dbReference>
<comment type="function">
    <text evidence="9">Catalyzes the reduction of all-trans-retinal to all-trans-retinol in the presence of NADPH.</text>
</comment>
<dbReference type="PANTHER" id="PTHR24322:SF736">
    <property type="entry name" value="RETINOL DEHYDROGENASE 10"/>
    <property type="match status" value="1"/>
</dbReference>
<dbReference type="GO" id="GO:0052650">
    <property type="term" value="F:all-trans-retinol dehydrogenase (NADP+) activity"/>
    <property type="evidence" value="ECO:0007669"/>
    <property type="project" value="UniProtKB-ARBA"/>
</dbReference>
<accession>A0A9X0CCU8</accession>
<dbReference type="SUPFAM" id="SSF51735">
    <property type="entry name" value="NAD(P)-binding Rossmann-fold domains"/>
    <property type="match status" value="1"/>
</dbReference>
<dbReference type="PRINTS" id="PR00081">
    <property type="entry name" value="GDHRDH"/>
</dbReference>
<proteinExistence type="inferred from homology"/>
<comment type="caution">
    <text evidence="13">The sequence shown here is derived from an EMBL/GenBank/DDBJ whole genome shotgun (WGS) entry which is preliminary data.</text>
</comment>
<evidence type="ECO:0000256" key="7">
    <source>
        <dbReference type="ARBA" id="ARBA00023098"/>
    </source>
</evidence>
<keyword evidence="4" id="KW-0521">NADP</keyword>
<keyword evidence="5" id="KW-1133">Transmembrane helix</keyword>
<evidence type="ECO:0000313" key="14">
    <source>
        <dbReference type="Proteomes" id="UP001163046"/>
    </source>
</evidence>
<gene>
    <name evidence="13" type="ORF">OS493_029505</name>
</gene>
<dbReference type="PRINTS" id="PR00080">
    <property type="entry name" value="SDRFAMILY"/>
</dbReference>
<keyword evidence="7" id="KW-0443">Lipid metabolism</keyword>
<evidence type="ECO:0000256" key="5">
    <source>
        <dbReference type="ARBA" id="ARBA00022989"/>
    </source>
</evidence>
<dbReference type="Pfam" id="PF00106">
    <property type="entry name" value="adh_short"/>
    <property type="match status" value="1"/>
</dbReference>